<dbReference type="AlphaFoldDB" id="A0A9D4JFD8"/>
<feature type="chain" id="PRO_5039659819" evidence="1">
    <location>
        <begin position="21"/>
        <end position="120"/>
    </location>
</feature>
<reference evidence="2" key="2">
    <citation type="submission" date="2020-11" db="EMBL/GenBank/DDBJ databases">
        <authorList>
            <person name="McCartney M.A."/>
            <person name="Auch B."/>
            <person name="Kono T."/>
            <person name="Mallez S."/>
            <person name="Becker A."/>
            <person name="Gohl D.M."/>
            <person name="Silverstein K.A.T."/>
            <person name="Koren S."/>
            <person name="Bechman K.B."/>
            <person name="Herman A."/>
            <person name="Abrahante J.E."/>
            <person name="Garbe J."/>
        </authorList>
    </citation>
    <scope>NUCLEOTIDE SEQUENCE</scope>
    <source>
        <strain evidence="2">Duluth1</strain>
        <tissue evidence="2">Whole animal</tissue>
    </source>
</reference>
<evidence type="ECO:0000313" key="2">
    <source>
        <dbReference type="EMBL" id="KAH3809810.1"/>
    </source>
</evidence>
<comment type="caution">
    <text evidence="2">The sequence shown here is derived from an EMBL/GenBank/DDBJ whole genome shotgun (WGS) entry which is preliminary data.</text>
</comment>
<feature type="signal peptide" evidence="1">
    <location>
        <begin position="1"/>
        <end position="20"/>
    </location>
</feature>
<accession>A0A9D4JFD8</accession>
<reference evidence="2" key="1">
    <citation type="journal article" date="2019" name="bioRxiv">
        <title>The Genome of the Zebra Mussel, Dreissena polymorpha: A Resource for Invasive Species Research.</title>
        <authorList>
            <person name="McCartney M.A."/>
            <person name="Auch B."/>
            <person name="Kono T."/>
            <person name="Mallez S."/>
            <person name="Zhang Y."/>
            <person name="Obille A."/>
            <person name="Becker A."/>
            <person name="Abrahante J.E."/>
            <person name="Garbe J."/>
            <person name="Badalamenti J.P."/>
            <person name="Herman A."/>
            <person name="Mangelson H."/>
            <person name="Liachko I."/>
            <person name="Sullivan S."/>
            <person name="Sone E.D."/>
            <person name="Koren S."/>
            <person name="Silverstein K.A.T."/>
            <person name="Beckman K.B."/>
            <person name="Gohl D.M."/>
        </authorList>
    </citation>
    <scope>NUCLEOTIDE SEQUENCE</scope>
    <source>
        <strain evidence="2">Duluth1</strain>
        <tissue evidence="2">Whole animal</tissue>
    </source>
</reference>
<protein>
    <submittedName>
        <fullName evidence="2">Uncharacterized protein</fullName>
    </submittedName>
</protein>
<gene>
    <name evidence="2" type="ORF">DPMN_138190</name>
</gene>
<sequence length="120" mass="14109">MMLQRVFVFLLMNIIQTTAAKEPWRPACSRYDYEERLLERVIRNELSMETLLKEIHETNVKIESSLKILERAIYEVETQLKSEINKAKAYMSDAVAEMTNNSSMTAIQIKKEIEKLKGFY</sequence>
<keyword evidence="1" id="KW-0732">Signal</keyword>
<dbReference type="Proteomes" id="UP000828390">
    <property type="component" value="Unassembled WGS sequence"/>
</dbReference>
<evidence type="ECO:0000313" key="3">
    <source>
        <dbReference type="Proteomes" id="UP000828390"/>
    </source>
</evidence>
<proteinExistence type="predicted"/>
<organism evidence="2 3">
    <name type="scientific">Dreissena polymorpha</name>
    <name type="common">Zebra mussel</name>
    <name type="synonym">Mytilus polymorpha</name>
    <dbReference type="NCBI Taxonomy" id="45954"/>
    <lineage>
        <taxon>Eukaryota</taxon>
        <taxon>Metazoa</taxon>
        <taxon>Spiralia</taxon>
        <taxon>Lophotrochozoa</taxon>
        <taxon>Mollusca</taxon>
        <taxon>Bivalvia</taxon>
        <taxon>Autobranchia</taxon>
        <taxon>Heteroconchia</taxon>
        <taxon>Euheterodonta</taxon>
        <taxon>Imparidentia</taxon>
        <taxon>Neoheterodontei</taxon>
        <taxon>Myida</taxon>
        <taxon>Dreissenoidea</taxon>
        <taxon>Dreissenidae</taxon>
        <taxon>Dreissena</taxon>
    </lineage>
</organism>
<dbReference type="EMBL" id="JAIWYP010000006">
    <property type="protein sequence ID" value="KAH3809810.1"/>
    <property type="molecule type" value="Genomic_DNA"/>
</dbReference>
<name>A0A9D4JFD8_DREPO</name>
<evidence type="ECO:0000256" key="1">
    <source>
        <dbReference type="SAM" id="SignalP"/>
    </source>
</evidence>
<keyword evidence="3" id="KW-1185">Reference proteome</keyword>